<keyword evidence="2" id="KW-1185">Reference proteome</keyword>
<comment type="caution">
    <text evidence="1">The sequence shown here is derived from an EMBL/GenBank/DDBJ whole genome shotgun (WGS) entry which is preliminary data.</text>
</comment>
<evidence type="ECO:0000313" key="2">
    <source>
        <dbReference type="Proteomes" id="UP001175226"/>
    </source>
</evidence>
<protein>
    <submittedName>
        <fullName evidence="1">Uncharacterized protein</fullName>
    </submittedName>
</protein>
<dbReference type="EMBL" id="JAUEPT010000148">
    <property type="protein sequence ID" value="KAK0430470.1"/>
    <property type="molecule type" value="Genomic_DNA"/>
</dbReference>
<dbReference type="Proteomes" id="UP001175226">
    <property type="component" value="Unassembled WGS sequence"/>
</dbReference>
<dbReference type="AlphaFoldDB" id="A0AA39IV73"/>
<reference evidence="1" key="1">
    <citation type="submission" date="2023-06" db="EMBL/GenBank/DDBJ databases">
        <authorList>
            <consortium name="Lawrence Berkeley National Laboratory"/>
            <person name="Ahrendt S."/>
            <person name="Sahu N."/>
            <person name="Indic B."/>
            <person name="Wong-Bajracharya J."/>
            <person name="Merenyi Z."/>
            <person name="Ke H.-M."/>
            <person name="Monk M."/>
            <person name="Kocsube S."/>
            <person name="Drula E."/>
            <person name="Lipzen A."/>
            <person name="Balint B."/>
            <person name="Henrissat B."/>
            <person name="Andreopoulos B."/>
            <person name="Martin F.M."/>
            <person name="Harder C.B."/>
            <person name="Rigling D."/>
            <person name="Ford K.L."/>
            <person name="Foster G.D."/>
            <person name="Pangilinan J."/>
            <person name="Papanicolaou A."/>
            <person name="Barry K."/>
            <person name="LaButti K."/>
            <person name="Viragh M."/>
            <person name="Koriabine M."/>
            <person name="Yan M."/>
            <person name="Riley R."/>
            <person name="Champramary S."/>
            <person name="Plett K.L."/>
            <person name="Tsai I.J."/>
            <person name="Slot J."/>
            <person name="Sipos G."/>
            <person name="Plett J."/>
            <person name="Nagy L.G."/>
            <person name="Grigoriev I.V."/>
        </authorList>
    </citation>
    <scope>NUCLEOTIDE SEQUENCE</scope>
    <source>
        <strain evidence="1">FPL87.14</strain>
    </source>
</reference>
<name>A0AA39IV73_9AGAR</name>
<sequence>MFGPAAFITLLAAFSGVITMPFSHLLKTLPRDIAHIAVAKAEDAQSNNLGHRAASQCAQLSRGEAKSLPGWNTIVGYANNQWGGGSRNIDTSPAAVTSGCPVQVCITDDVVELSYPGNPVCQTHATSTEGSLVDTDGHVQIALQQGSNTDTSYTFSKIADVTAELSVSTDITDESSFIILAPTYRTDQLRCFL</sequence>
<accession>A0AA39IV73</accession>
<evidence type="ECO:0000313" key="1">
    <source>
        <dbReference type="EMBL" id="KAK0430470.1"/>
    </source>
</evidence>
<proteinExistence type="predicted"/>
<gene>
    <name evidence="1" type="ORF">EV421DRAFT_1744051</name>
</gene>
<organism evidence="1 2">
    <name type="scientific">Armillaria borealis</name>
    <dbReference type="NCBI Taxonomy" id="47425"/>
    <lineage>
        <taxon>Eukaryota</taxon>
        <taxon>Fungi</taxon>
        <taxon>Dikarya</taxon>
        <taxon>Basidiomycota</taxon>
        <taxon>Agaricomycotina</taxon>
        <taxon>Agaricomycetes</taxon>
        <taxon>Agaricomycetidae</taxon>
        <taxon>Agaricales</taxon>
        <taxon>Marasmiineae</taxon>
        <taxon>Physalacriaceae</taxon>
        <taxon>Armillaria</taxon>
    </lineage>
</organism>